<proteinExistence type="inferred from homology"/>
<evidence type="ECO:0000313" key="6">
    <source>
        <dbReference type="EMBL" id="KAB1185448.1"/>
    </source>
</evidence>
<dbReference type="EMBL" id="VZUS01000004">
    <property type="protein sequence ID" value="KAB1185448.1"/>
    <property type="molecule type" value="Genomic_DNA"/>
</dbReference>
<dbReference type="AlphaFoldDB" id="A0A643JS61"/>
<name>A0A643JS61_9EURY</name>
<dbReference type="InterPro" id="IPR027409">
    <property type="entry name" value="GroEL-like_apical_dom_sf"/>
</dbReference>
<organism evidence="6">
    <name type="scientific">Haloferax sp. CBA1149</name>
    <dbReference type="NCBI Taxonomy" id="2650753"/>
    <lineage>
        <taxon>Archaea</taxon>
        <taxon>Methanobacteriati</taxon>
        <taxon>Methanobacteriota</taxon>
        <taxon>Stenosarchaea group</taxon>
        <taxon>Halobacteria</taxon>
        <taxon>Halobacteriales</taxon>
        <taxon>Haloferacaceae</taxon>
        <taxon>Haloferax</taxon>
    </lineage>
</organism>
<dbReference type="Gene3D" id="3.50.7.10">
    <property type="entry name" value="GroEL"/>
    <property type="match status" value="1"/>
</dbReference>
<evidence type="ECO:0000256" key="2">
    <source>
        <dbReference type="ARBA" id="ARBA00022741"/>
    </source>
</evidence>
<dbReference type="SUPFAM" id="SSF48592">
    <property type="entry name" value="GroEL equatorial domain-like"/>
    <property type="match status" value="1"/>
</dbReference>
<dbReference type="InterPro" id="IPR017998">
    <property type="entry name" value="Chaperone_TCP-1"/>
</dbReference>
<feature type="region of interest" description="Disordered" evidence="5">
    <location>
        <begin position="1"/>
        <end position="24"/>
    </location>
</feature>
<evidence type="ECO:0000256" key="5">
    <source>
        <dbReference type="SAM" id="MobiDB-lite"/>
    </source>
</evidence>
<evidence type="ECO:0008006" key="7">
    <source>
        <dbReference type="Google" id="ProtNLM"/>
    </source>
</evidence>
<keyword evidence="3" id="KW-0067">ATP-binding</keyword>
<evidence type="ECO:0000256" key="1">
    <source>
        <dbReference type="ARBA" id="ARBA00008020"/>
    </source>
</evidence>
<dbReference type="GO" id="GO:0140662">
    <property type="term" value="F:ATP-dependent protein folding chaperone"/>
    <property type="evidence" value="ECO:0007669"/>
    <property type="project" value="InterPro"/>
</dbReference>
<dbReference type="SUPFAM" id="SSF52029">
    <property type="entry name" value="GroEL apical domain-like"/>
    <property type="match status" value="1"/>
</dbReference>
<dbReference type="PANTHER" id="PTHR11353">
    <property type="entry name" value="CHAPERONIN"/>
    <property type="match status" value="1"/>
</dbReference>
<evidence type="ECO:0000256" key="3">
    <source>
        <dbReference type="ARBA" id="ARBA00022840"/>
    </source>
</evidence>
<dbReference type="InterPro" id="IPR027410">
    <property type="entry name" value="TCP-1-like_intermed_sf"/>
</dbReference>
<sequence>MSSLHQNGRPVAVSPASATEDEPVPRFPHANCIAVRAMANVLGSSLGPRSHDKLVVNQLASQTEPVNRGDAPVDDFTVTGDGATLLEKLPVEHPIAPIVRRILGPERPGDTDIEGQDIPDGVTSAVVLTGALLDEAENLIDKGLHPHDVREGYAVAVETALDVLSAQTRLLSSFDDQRDVERAVARSAMTGNDIGDLAETWAGLAVDAVDDIGRPTEKSFVVRCLGDGELTSSRLVRGAILDRNTRANDEMPRRVEDATVLLLDGHTTGGLIDPKWEEDAVFDLQSPEQLKEVRELYASRRRALVDHYVSLGIDVVVTRLGINGEYQRLLVDAGILGIRSVSPLEMKQVALATGASLVQNPTDVEASDLGHAGVVSIERTSPRRGRRKNRYMTVFDECDGANSVTMAVHGVSGQLADQAATEVRKAAAAVAASRGLGSARPGVVPGAGAIELQMAEAVRDRATQLDSRAQLAVFAFADALQEVVAALVRNAGFDALTVLADLRAAQVGGEMDAGFVLPAGEVSSATDAGVFDPVAYKHRMLVSASEVANLILRVDDAIDATFTKEPLGPDDVIYDDRAEKHLDYLEENPGTRWDK</sequence>
<dbReference type="Gene3D" id="1.10.560.10">
    <property type="entry name" value="GroEL-like equatorial domain"/>
    <property type="match status" value="1"/>
</dbReference>
<dbReference type="GO" id="GO:0005524">
    <property type="term" value="F:ATP binding"/>
    <property type="evidence" value="ECO:0007669"/>
    <property type="project" value="UniProtKB-KW"/>
</dbReference>
<reference evidence="6" key="1">
    <citation type="submission" date="2019-09" db="EMBL/GenBank/DDBJ databases">
        <title>Genomic analysis of Haloferax sp. CBA1149.</title>
        <authorList>
            <person name="Roh S.W."/>
        </authorList>
    </citation>
    <scope>NUCLEOTIDE SEQUENCE</scope>
    <source>
        <strain evidence="6">CBA1149</strain>
    </source>
</reference>
<dbReference type="RefSeq" id="WP_151139619.1">
    <property type="nucleotide sequence ID" value="NZ_VZUS01000004.1"/>
</dbReference>
<dbReference type="InterPro" id="IPR002423">
    <property type="entry name" value="Cpn60/GroEL/TCP-1"/>
</dbReference>
<evidence type="ECO:0000256" key="4">
    <source>
        <dbReference type="ARBA" id="ARBA00023186"/>
    </source>
</evidence>
<keyword evidence="2" id="KW-0547">Nucleotide-binding</keyword>
<dbReference type="InterPro" id="IPR027413">
    <property type="entry name" value="GROEL-like_equatorial_sf"/>
</dbReference>
<comment type="caution">
    <text evidence="6">The sequence shown here is derived from an EMBL/GenBank/DDBJ whole genome shotgun (WGS) entry which is preliminary data.</text>
</comment>
<dbReference type="Gene3D" id="3.30.260.10">
    <property type="entry name" value="TCP-1-like chaperonin intermediate domain"/>
    <property type="match status" value="1"/>
</dbReference>
<accession>A0A643JS61</accession>
<gene>
    <name evidence="6" type="ORF">Hfx1149_15455</name>
</gene>
<dbReference type="Pfam" id="PF00118">
    <property type="entry name" value="Cpn60_TCP1"/>
    <property type="match status" value="1"/>
</dbReference>
<protein>
    <recommendedName>
        <fullName evidence="7">Thermosome</fullName>
    </recommendedName>
</protein>
<comment type="similarity">
    <text evidence="1">Belongs to the TCP-1 chaperonin family.</text>
</comment>
<keyword evidence="4" id="KW-0143">Chaperone</keyword>